<dbReference type="InterPro" id="IPR036597">
    <property type="entry name" value="Fido-like_dom_sf"/>
</dbReference>
<reference evidence="4 5" key="1">
    <citation type="submission" date="2013-02" db="EMBL/GenBank/DDBJ databases">
        <title>The Genome Sequence of Acinetobacter schindleri CIP 107287.</title>
        <authorList>
            <consortium name="The Broad Institute Genome Sequencing Platform"/>
            <consortium name="The Broad Institute Genome Sequencing Center for Infectious Disease"/>
            <person name="Cerqueira G."/>
            <person name="Feldgarden M."/>
            <person name="Courvalin P."/>
            <person name="Perichon B."/>
            <person name="Grillot-Courvalin C."/>
            <person name="Clermont D."/>
            <person name="Rocha E."/>
            <person name="Yoon E.-J."/>
            <person name="Nemec A."/>
            <person name="Walker B."/>
            <person name="Young S.K."/>
            <person name="Zeng Q."/>
            <person name="Gargeya S."/>
            <person name="Fitzgerald M."/>
            <person name="Haas B."/>
            <person name="Abouelleil A."/>
            <person name="Alvarado L."/>
            <person name="Arachchi H.M."/>
            <person name="Berlin A.M."/>
            <person name="Chapman S.B."/>
            <person name="Dewar J."/>
            <person name="Goldberg J."/>
            <person name="Griggs A."/>
            <person name="Gujja S."/>
            <person name="Hansen M."/>
            <person name="Howarth C."/>
            <person name="Imamovic A."/>
            <person name="Larimer J."/>
            <person name="McCowan C."/>
            <person name="Murphy C."/>
            <person name="Neiman D."/>
            <person name="Pearson M."/>
            <person name="Priest M."/>
            <person name="Roberts A."/>
            <person name="Saif S."/>
            <person name="Shea T."/>
            <person name="Sisk P."/>
            <person name="Sykes S."/>
            <person name="Wortman J."/>
            <person name="Nusbaum C."/>
            <person name="Birren B."/>
        </authorList>
    </citation>
    <scope>NUCLEOTIDE SEQUENCE [LARGE SCALE GENOMIC DNA]</scope>
    <source>
        <strain evidence="4 5">CIP 107287</strain>
    </source>
</reference>
<dbReference type="GO" id="GO:0005524">
    <property type="term" value="F:ATP binding"/>
    <property type="evidence" value="ECO:0007669"/>
    <property type="project" value="UniProtKB-KW"/>
</dbReference>
<dbReference type="HOGENOM" id="CLU_041789_0_0_6"/>
<dbReference type="InterPro" id="IPR003812">
    <property type="entry name" value="Fido"/>
</dbReference>
<dbReference type="PROSITE" id="PS51459">
    <property type="entry name" value="FIDO"/>
    <property type="match status" value="1"/>
</dbReference>
<comment type="caution">
    <text evidence="4">The sequence shown here is derived from an EMBL/GenBank/DDBJ whole genome shotgun (WGS) entry which is preliminary data.</text>
</comment>
<dbReference type="InterPro" id="IPR036390">
    <property type="entry name" value="WH_DNA-bd_sf"/>
</dbReference>
<feature type="active site" evidence="1">
    <location>
        <position position="207"/>
    </location>
</feature>
<dbReference type="SUPFAM" id="SSF140931">
    <property type="entry name" value="Fic-like"/>
    <property type="match status" value="1"/>
</dbReference>
<keyword evidence="2" id="KW-0547">Nucleotide-binding</keyword>
<dbReference type="SUPFAM" id="SSF46785">
    <property type="entry name" value="Winged helix' DNA-binding domain"/>
    <property type="match status" value="1"/>
</dbReference>
<dbReference type="Pfam" id="PF02661">
    <property type="entry name" value="Fic"/>
    <property type="match status" value="1"/>
</dbReference>
<evidence type="ECO:0000313" key="4">
    <source>
        <dbReference type="EMBL" id="ENV45858.1"/>
    </source>
</evidence>
<dbReference type="GO" id="GO:0006355">
    <property type="term" value="P:regulation of DNA-templated transcription"/>
    <property type="evidence" value="ECO:0007669"/>
    <property type="project" value="UniProtKB-ARBA"/>
</dbReference>
<evidence type="ECO:0000256" key="2">
    <source>
        <dbReference type="PIRSR" id="PIRSR640198-2"/>
    </source>
</evidence>
<dbReference type="RefSeq" id="WP_004897634.1">
    <property type="nucleotide sequence ID" value="NZ_KB849588.1"/>
</dbReference>
<dbReference type="InterPro" id="IPR036388">
    <property type="entry name" value="WH-like_DNA-bd_sf"/>
</dbReference>
<dbReference type="PANTHER" id="PTHR13504">
    <property type="entry name" value="FIDO DOMAIN-CONTAINING PROTEIN DDB_G0283145"/>
    <property type="match status" value="1"/>
</dbReference>
<sequence>MQKWIWQRKNWTEFRWQDGLILPKTRLIHKKMGVILGQSQCTLDIENWFIENLVRELGASFAIENESLNGSLIYASLAESFEIKGGQSCRKDTYYENLGNLIFDLLNNTELPLTFERLMQWHQWLFSTPQGKSQDLHVGELRRPGTIMQVVSGSADYLNIHFEAPPRNGLEEQLKAFIEWFNDSRTDVLLDPLLRAAITHLWFVTMHPFEDGNGRMTRLLTHLALAQVDPSSIRCYAMSPIIFVRRESYYEILERSQKGHTDITGWLVWFLDTLDESLEVTLKHIQPVLLKNQFWQKNANLDLHENQREVLDYLIDKSAKGHESEVSAAEYQKIAKVSKATATRHLTDLLDKGCLIKLERGGRSTRYQLSC</sequence>
<feature type="binding site" evidence="2">
    <location>
        <begin position="249"/>
        <end position="250"/>
    </location>
    <ligand>
        <name>ATP</name>
        <dbReference type="ChEBI" id="CHEBI:30616"/>
    </ligand>
</feature>
<dbReference type="AlphaFoldDB" id="N9APA3"/>
<dbReference type="EMBL" id="APPQ01000014">
    <property type="protein sequence ID" value="ENV45858.1"/>
    <property type="molecule type" value="Genomic_DNA"/>
</dbReference>
<dbReference type="InterPro" id="IPR025230">
    <property type="entry name" value="DUF4172"/>
</dbReference>
<dbReference type="CDD" id="cd00090">
    <property type="entry name" value="HTH_ARSR"/>
    <property type="match status" value="1"/>
</dbReference>
<dbReference type="PANTHER" id="PTHR13504:SF33">
    <property type="entry name" value="FIC FAMILY PROTEIN"/>
    <property type="match status" value="1"/>
</dbReference>
<dbReference type="Gene3D" id="1.10.3290.10">
    <property type="entry name" value="Fido-like domain"/>
    <property type="match status" value="1"/>
</dbReference>
<evidence type="ECO:0000256" key="1">
    <source>
        <dbReference type="PIRSR" id="PIRSR640198-1"/>
    </source>
</evidence>
<feature type="binding site" evidence="2">
    <location>
        <begin position="211"/>
        <end position="218"/>
    </location>
    <ligand>
        <name>ATP</name>
        <dbReference type="ChEBI" id="CHEBI:30616"/>
    </ligand>
</feature>
<dbReference type="InterPro" id="IPR040198">
    <property type="entry name" value="Fido_containing"/>
</dbReference>
<dbReference type="PATRIC" id="fig|1217988.3.peg.168"/>
<dbReference type="Proteomes" id="UP000018440">
    <property type="component" value="Unassembled WGS sequence"/>
</dbReference>
<dbReference type="InterPro" id="IPR011991">
    <property type="entry name" value="ArsR-like_HTH"/>
</dbReference>
<keyword evidence="2" id="KW-0067">ATP-binding</keyword>
<organism evidence="4 5">
    <name type="scientific">Acinetobacter schindleri CIP 107287</name>
    <dbReference type="NCBI Taxonomy" id="1217988"/>
    <lineage>
        <taxon>Bacteria</taxon>
        <taxon>Pseudomonadati</taxon>
        <taxon>Pseudomonadota</taxon>
        <taxon>Gammaproteobacteria</taxon>
        <taxon>Moraxellales</taxon>
        <taxon>Moraxellaceae</taxon>
        <taxon>Acinetobacter</taxon>
    </lineage>
</organism>
<gene>
    <name evidence="4" type="ORF">F955_00184</name>
</gene>
<dbReference type="Pfam" id="PF13776">
    <property type="entry name" value="DUF4172"/>
    <property type="match status" value="1"/>
</dbReference>
<feature type="domain" description="Fido" evidence="3">
    <location>
        <begin position="113"/>
        <end position="272"/>
    </location>
</feature>
<proteinExistence type="predicted"/>
<dbReference type="Gene3D" id="1.10.10.10">
    <property type="entry name" value="Winged helix-like DNA-binding domain superfamily/Winged helix DNA-binding domain"/>
    <property type="match status" value="1"/>
</dbReference>
<evidence type="ECO:0000259" key="3">
    <source>
        <dbReference type="PROSITE" id="PS51459"/>
    </source>
</evidence>
<accession>N9APA3</accession>
<protein>
    <recommendedName>
        <fullName evidence="3">Fido domain-containing protein</fullName>
    </recommendedName>
</protein>
<name>N9APA3_9GAMM</name>
<evidence type="ECO:0000313" key="5">
    <source>
        <dbReference type="Proteomes" id="UP000018440"/>
    </source>
</evidence>